<evidence type="ECO:0000313" key="1">
    <source>
        <dbReference type="EMBL" id="MDN5203249.1"/>
    </source>
</evidence>
<dbReference type="PANTHER" id="PTHR43737:SF1">
    <property type="entry name" value="DUF1501 DOMAIN-CONTAINING PROTEIN"/>
    <property type="match status" value="1"/>
</dbReference>
<gene>
    <name evidence="1" type="ORF">QQ008_17800</name>
</gene>
<protein>
    <submittedName>
        <fullName evidence="1">DUF1501 domain-containing protein</fullName>
    </submittedName>
</protein>
<dbReference type="PROSITE" id="PS51318">
    <property type="entry name" value="TAT"/>
    <property type="match status" value="1"/>
</dbReference>
<sequence>MKNSSRRDFIKRSSMLASGSLLVPNFLKAMNATNSNLTKGPNGKILVVIQLSGGNDGLNTIIPYRNDIYYRERPQLAIEKRHTLKATDELGFNNSMNKFKELFEEGYVSIINNVGYPNPNRSHFRSMDIWHTASNSHEYLSTGWIGRYLDASCEGCAKPHDAVEISDSLSLALKGKDVKGLAMRSPQSLYRSISTGSAKDLSQLHQDKHHENDQLHYLYKTLIETTSSVDYIHEHSKIYKSKVPYPQNPFARQLKTIAEMIGSGIDTKVYYASLAGFDTHIRQKMQQERLLQTYSDAVHAFIKELKEYNRFNDVMILTFSEFGRRVKQNASQGTDHGTANNLFIMNGNLQKPGFYNEGPNLKNLDAGDLIYDIDFRCVYATLLDKWLDIDAKVILGGEFEGLGFV</sequence>
<proteinExistence type="predicted"/>
<keyword evidence="2" id="KW-1185">Reference proteome</keyword>
<dbReference type="PANTHER" id="PTHR43737">
    <property type="entry name" value="BLL7424 PROTEIN"/>
    <property type="match status" value="1"/>
</dbReference>
<dbReference type="RefSeq" id="WP_346753272.1">
    <property type="nucleotide sequence ID" value="NZ_JAUJEA010000006.1"/>
</dbReference>
<dbReference type="InterPro" id="IPR010869">
    <property type="entry name" value="DUF1501"/>
</dbReference>
<comment type="caution">
    <text evidence="1">The sequence shown here is derived from an EMBL/GenBank/DDBJ whole genome shotgun (WGS) entry which is preliminary data.</text>
</comment>
<dbReference type="EMBL" id="JAUJEA010000006">
    <property type="protein sequence ID" value="MDN5203249.1"/>
    <property type="molecule type" value="Genomic_DNA"/>
</dbReference>
<dbReference type="InterPro" id="IPR006311">
    <property type="entry name" value="TAT_signal"/>
</dbReference>
<evidence type="ECO:0000313" key="2">
    <source>
        <dbReference type="Proteomes" id="UP001172082"/>
    </source>
</evidence>
<dbReference type="Pfam" id="PF07394">
    <property type="entry name" value="DUF1501"/>
    <property type="match status" value="1"/>
</dbReference>
<dbReference type="Proteomes" id="UP001172082">
    <property type="component" value="Unassembled WGS sequence"/>
</dbReference>
<name>A0ABT8KSQ6_9BACT</name>
<accession>A0ABT8KSQ6</accession>
<organism evidence="1 2">
    <name type="scientific">Splendidivirga corallicola</name>
    <dbReference type="NCBI Taxonomy" id="3051826"/>
    <lineage>
        <taxon>Bacteria</taxon>
        <taxon>Pseudomonadati</taxon>
        <taxon>Bacteroidota</taxon>
        <taxon>Cytophagia</taxon>
        <taxon>Cytophagales</taxon>
        <taxon>Splendidivirgaceae</taxon>
        <taxon>Splendidivirga</taxon>
    </lineage>
</organism>
<reference evidence="1" key="1">
    <citation type="submission" date="2023-06" db="EMBL/GenBank/DDBJ databases">
        <title>Genomic of Parafulvivirga corallium.</title>
        <authorList>
            <person name="Wang G."/>
        </authorList>
    </citation>
    <scope>NUCLEOTIDE SEQUENCE</scope>
    <source>
        <strain evidence="1">BMA10</strain>
    </source>
</reference>